<proteinExistence type="predicted"/>
<dbReference type="EMBL" id="DTGT01000425">
    <property type="protein sequence ID" value="HGH62216.1"/>
    <property type="molecule type" value="Genomic_DNA"/>
</dbReference>
<name>A0A7C4EYH9_9BACT</name>
<dbReference type="Pfam" id="PF03927">
    <property type="entry name" value="NapD"/>
    <property type="match status" value="1"/>
</dbReference>
<sequence length="90" mass="10031">MIITGSVIYVRPEDSAAVLRKLVEYPQITFHVGSDDGSELIVNFEAPTQDDLEPFCSMLKTEIPEIIDIGHVYINFEDEVDSLTGNGEQD</sequence>
<protein>
    <recommendedName>
        <fullName evidence="2">Periplasmic nitrate reductase chaperone NapD</fullName>
    </recommendedName>
</protein>
<evidence type="ECO:0000313" key="1">
    <source>
        <dbReference type="EMBL" id="HGH62216.1"/>
    </source>
</evidence>
<evidence type="ECO:0008006" key="2">
    <source>
        <dbReference type="Google" id="ProtNLM"/>
    </source>
</evidence>
<dbReference type="AlphaFoldDB" id="A0A7C4EYH9"/>
<accession>A0A7C4EYH9</accession>
<gene>
    <name evidence="1" type="ORF">ENV54_13065</name>
</gene>
<organism evidence="1">
    <name type="scientific">Desulfomonile tiedjei</name>
    <dbReference type="NCBI Taxonomy" id="2358"/>
    <lineage>
        <taxon>Bacteria</taxon>
        <taxon>Pseudomonadati</taxon>
        <taxon>Thermodesulfobacteriota</taxon>
        <taxon>Desulfomonilia</taxon>
        <taxon>Desulfomonilales</taxon>
        <taxon>Desulfomonilaceae</taxon>
        <taxon>Desulfomonile</taxon>
    </lineage>
</organism>
<dbReference type="Gene3D" id="3.30.70.920">
    <property type="match status" value="1"/>
</dbReference>
<reference evidence="1" key="1">
    <citation type="journal article" date="2020" name="mSystems">
        <title>Genome- and Community-Level Interaction Insights into Carbon Utilization and Element Cycling Functions of Hydrothermarchaeota in Hydrothermal Sediment.</title>
        <authorList>
            <person name="Zhou Z."/>
            <person name="Liu Y."/>
            <person name="Xu W."/>
            <person name="Pan J."/>
            <person name="Luo Z.H."/>
            <person name="Li M."/>
        </authorList>
    </citation>
    <scope>NUCLEOTIDE SEQUENCE [LARGE SCALE GENOMIC DNA]</scope>
    <source>
        <strain evidence="1">SpSt-769</strain>
    </source>
</reference>
<comment type="caution">
    <text evidence="1">The sequence shown here is derived from an EMBL/GenBank/DDBJ whole genome shotgun (WGS) entry which is preliminary data.</text>
</comment>
<dbReference type="InterPro" id="IPR005623">
    <property type="entry name" value="Chaperone_NapD_NO3_reduct"/>
</dbReference>